<organism evidence="1 2">
    <name type="scientific">Smallanthus sonchifolius</name>
    <dbReference type="NCBI Taxonomy" id="185202"/>
    <lineage>
        <taxon>Eukaryota</taxon>
        <taxon>Viridiplantae</taxon>
        <taxon>Streptophyta</taxon>
        <taxon>Embryophyta</taxon>
        <taxon>Tracheophyta</taxon>
        <taxon>Spermatophyta</taxon>
        <taxon>Magnoliopsida</taxon>
        <taxon>eudicotyledons</taxon>
        <taxon>Gunneridae</taxon>
        <taxon>Pentapetalae</taxon>
        <taxon>asterids</taxon>
        <taxon>campanulids</taxon>
        <taxon>Asterales</taxon>
        <taxon>Asteraceae</taxon>
        <taxon>Asteroideae</taxon>
        <taxon>Heliantheae alliance</taxon>
        <taxon>Millerieae</taxon>
        <taxon>Smallanthus</taxon>
    </lineage>
</organism>
<reference evidence="1 2" key="2">
    <citation type="journal article" date="2022" name="Mol. Ecol. Resour.">
        <title>The genomes of chicory, endive, great burdock and yacon provide insights into Asteraceae paleo-polyploidization history and plant inulin production.</title>
        <authorList>
            <person name="Fan W."/>
            <person name="Wang S."/>
            <person name="Wang H."/>
            <person name="Wang A."/>
            <person name="Jiang F."/>
            <person name="Liu H."/>
            <person name="Zhao H."/>
            <person name="Xu D."/>
            <person name="Zhang Y."/>
        </authorList>
    </citation>
    <scope>NUCLEOTIDE SEQUENCE [LARGE SCALE GENOMIC DNA]</scope>
    <source>
        <strain evidence="2">cv. Yunnan</strain>
        <tissue evidence="1">Leaves</tissue>
    </source>
</reference>
<keyword evidence="2" id="KW-1185">Reference proteome</keyword>
<protein>
    <submittedName>
        <fullName evidence="1">Uncharacterized protein</fullName>
    </submittedName>
</protein>
<accession>A0ACB9IZC1</accession>
<name>A0ACB9IZC1_9ASTR</name>
<dbReference type="EMBL" id="CM042023">
    <property type="protein sequence ID" value="KAI3812690.1"/>
    <property type="molecule type" value="Genomic_DNA"/>
</dbReference>
<reference evidence="2" key="1">
    <citation type="journal article" date="2022" name="Mol. Ecol. Resour.">
        <title>The genomes of chicory, endive, great burdock and yacon provide insights into Asteraceae palaeo-polyploidization history and plant inulin production.</title>
        <authorList>
            <person name="Fan W."/>
            <person name="Wang S."/>
            <person name="Wang H."/>
            <person name="Wang A."/>
            <person name="Jiang F."/>
            <person name="Liu H."/>
            <person name="Zhao H."/>
            <person name="Xu D."/>
            <person name="Zhang Y."/>
        </authorList>
    </citation>
    <scope>NUCLEOTIDE SEQUENCE [LARGE SCALE GENOMIC DNA]</scope>
    <source>
        <strain evidence="2">cv. Yunnan</strain>
    </source>
</reference>
<dbReference type="Proteomes" id="UP001056120">
    <property type="component" value="Linkage Group LG06"/>
</dbReference>
<gene>
    <name evidence="1" type="ORF">L1987_17402</name>
</gene>
<evidence type="ECO:0000313" key="2">
    <source>
        <dbReference type="Proteomes" id="UP001056120"/>
    </source>
</evidence>
<sequence length="153" mass="17325">MLVDGSRCSVEVMEAREERRPVKYFKPPLTKVELEELQASVETLTNENNLLRDELKRISGECEKLASENVSLKGELSNHNGPEKLPGDDDYHLSLANEGFAFDERSTDYRLECPKSSTPLLCKRQLDLIDRPTGMHTKAEGGGVGRKLNRWLH</sequence>
<comment type="caution">
    <text evidence="1">The sequence shown here is derived from an EMBL/GenBank/DDBJ whole genome shotgun (WGS) entry which is preliminary data.</text>
</comment>
<evidence type="ECO:0000313" key="1">
    <source>
        <dbReference type="EMBL" id="KAI3812690.1"/>
    </source>
</evidence>
<proteinExistence type="predicted"/>